<name>A0A1J9QM60_9PEZI</name>
<dbReference type="PANTHER" id="PTHR43591">
    <property type="entry name" value="METHYLTRANSFERASE"/>
    <property type="match status" value="1"/>
</dbReference>
<protein>
    <submittedName>
        <fullName evidence="1">Methyltransferase domain-containing protein</fullName>
    </submittedName>
</protein>
<dbReference type="SUPFAM" id="SSF53335">
    <property type="entry name" value="S-adenosyl-L-methionine-dependent methyltransferases"/>
    <property type="match status" value="1"/>
</dbReference>
<sequence length="349" mass="39710">MSDPVQHEVIELDPVQSTDPLMYIRACIAYTDNQDALDGQESALGDDSESYTTSLKSSILQYKYENGRRYHADIKDKSYWMPNDEKELDRLDLYHHIVLLRCDGKLHLAPIGENPQRILDIGAGTGIWAMEMAEAYPSAEVVGNDLSPVQPSFVPPNVKFEIDDVEEDWLYSTPFDYIHCRFMAGSLKDWPRLMRQAFQHTKPGGWVEFQDFEMRFYTHGGDFSPGSPLDRWCDELIAGITAAGFDPEPGPKLEGWVAAAGFANVTHRLFPIPTGTWPRDAGLKRIGAFDLVQFLEGLEAISMRTMTQLRGWTADEVQVLLAKLRLELKNPRMRIQHNMHVVYAQKPFE</sequence>
<evidence type="ECO:0000313" key="1">
    <source>
        <dbReference type="EMBL" id="OJD29553.1"/>
    </source>
</evidence>
<reference evidence="1 2" key="1">
    <citation type="submission" date="2016-10" db="EMBL/GenBank/DDBJ databases">
        <title>Proteomics and genomics reveal pathogen-plant mechanisms compatible with a hemibiotrophic lifestyle of Diplodia corticola.</title>
        <authorList>
            <person name="Fernandes I."/>
            <person name="De Jonge R."/>
            <person name="Van De Peer Y."/>
            <person name="Devreese B."/>
            <person name="Alves A."/>
            <person name="Esteves A.C."/>
        </authorList>
    </citation>
    <scope>NUCLEOTIDE SEQUENCE [LARGE SCALE GENOMIC DNA]</scope>
    <source>
        <strain evidence="1 2">CBS 112549</strain>
    </source>
</reference>
<keyword evidence="1" id="KW-0808">Transferase</keyword>
<dbReference type="Gene3D" id="3.40.50.150">
    <property type="entry name" value="Vaccinia Virus protein VP39"/>
    <property type="match status" value="1"/>
</dbReference>
<dbReference type="STRING" id="236234.A0A1J9QM60"/>
<dbReference type="EMBL" id="MNUE01000078">
    <property type="protein sequence ID" value="OJD29553.1"/>
    <property type="molecule type" value="Genomic_DNA"/>
</dbReference>
<keyword evidence="2" id="KW-1185">Reference proteome</keyword>
<proteinExistence type="predicted"/>
<accession>A0A1J9QM60</accession>
<dbReference type="RefSeq" id="XP_020125813.1">
    <property type="nucleotide sequence ID" value="XM_020279082.1"/>
</dbReference>
<comment type="caution">
    <text evidence="1">The sequence shown here is derived from an EMBL/GenBank/DDBJ whole genome shotgun (WGS) entry which is preliminary data.</text>
</comment>
<organism evidence="1 2">
    <name type="scientific">Diplodia corticola</name>
    <dbReference type="NCBI Taxonomy" id="236234"/>
    <lineage>
        <taxon>Eukaryota</taxon>
        <taxon>Fungi</taxon>
        <taxon>Dikarya</taxon>
        <taxon>Ascomycota</taxon>
        <taxon>Pezizomycotina</taxon>
        <taxon>Dothideomycetes</taxon>
        <taxon>Dothideomycetes incertae sedis</taxon>
        <taxon>Botryosphaeriales</taxon>
        <taxon>Botryosphaeriaceae</taxon>
        <taxon>Diplodia</taxon>
    </lineage>
</organism>
<dbReference type="AlphaFoldDB" id="A0A1J9QM60"/>
<dbReference type="GeneID" id="31019344"/>
<dbReference type="GO" id="GO:0032259">
    <property type="term" value="P:methylation"/>
    <property type="evidence" value="ECO:0007669"/>
    <property type="project" value="UniProtKB-KW"/>
</dbReference>
<dbReference type="Proteomes" id="UP000183809">
    <property type="component" value="Unassembled WGS sequence"/>
</dbReference>
<dbReference type="Pfam" id="PF13489">
    <property type="entry name" value="Methyltransf_23"/>
    <property type="match status" value="1"/>
</dbReference>
<dbReference type="OrthoDB" id="2013972at2759"/>
<evidence type="ECO:0000313" key="2">
    <source>
        <dbReference type="Proteomes" id="UP000183809"/>
    </source>
</evidence>
<gene>
    <name evidence="1" type="ORF">BKCO1_7800026</name>
</gene>
<dbReference type="GO" id="GO:0008168">
    <property type="term" value="F:methyltransferase activity"/>
    <property type="evidence" value="ECO:0007669"/>
    <property type="project" value="UniProtKB-KW"/>
</dbReference>
<keyword evidence="1" id="KW-0489">Methyltransferase</keyword>
<dbReference type="CDD" id="cd02440">
    <property type="entry name" value="AdoMet_MTases"/>
    <property type="match status" value="1"/>
</dbReference>
<dbReference type="InterPro" id="IPR029063">
    <property type="entry name" value="SAM-dependent_MTases_sf"/>
</dbReference>
<dbReference type="PANTHER" id="PTHR43591:SF10">
    <property type="entry name" value="ABC TRANSMEMBRANE TYPE-1 DOMAIN-CONTAINING PROTEIN-RELATED"/>
    <property type="match status" value="1"/>
</dbReference>